<accession>A0A2J7TGC0</accession>
<dbReference type="NCBIfam" id="NF045676">
    <property type="entry name" value="FeExpMbfA"/>
    <property type="match status" value="1"/>
</dbReference>
<feature type="transmembrane region" description="Helical" evidence="1">
    <location>
        <begin position="175"/>
        <end position="196"/>
    </location>
</feature>
<dbReference type="PANTHER" id="PTHR33531:SF10">
    <property type="entry name" value="BLR7895 PROTEIN"/>
    <property type="match status" value="1"/>
</dbReference>
<reference evidence="3 4" key="1">
    <citation type="submission" date="2017-10" db="EMBL/GenBank/DDBJ databases">
        <title>Genome announcement of Methylocella silvestris TVC from permafrost.</title>
        <authorList>
            <person name="Wang J."/>
            <person name="Geng K."/>
            <person name="Ul-Haque F."/>
            <person name="Crombie A.T."/>
            <person name="Street L.E."/>
            <person name="Wookey P.A."/>
            <person name="Murrell J.C."/>
            <person name="Pratscher J."/>
        </authorList>
    </citation>
    <scope>NUCLEOTIDE SEQUENCE [LARGE SCALE GENOMIC DNA]</scope>
    <source>
        <strain evidence="3 4">TVC</strain>
    </source>
</reference>
<dbReference type="CDD" id="cd01045">
    <property type="entry name" value="Ferritin_like_AB"/>
    <property type="match status" value="1"/>
</dbReference>
<dbReference type="GO" id="GO:0046872">
    <property type="term" value="F:metal ion binding"/>
    <property type="evidence" value="ECO:0007669"/>
    <property type="project" value="InterPro"/>
</dbReference>
<evidence type="ECO:0000313" key="3">
    <source>
        <dbReference type="EMBL" id="PNG25810.1"/>
    </source>
</evidence>
<dbReference type="InterPro" id="IPR009078">
    <property type="entry name" value="Ferritin-like_SF"/>
</dbReference>
<evidence type="ECO:0000313" key="4">
    <source>
        <dbReference type="Proteomes" id="UP000236286"/>
    </source>
</evidence>
<keyword evidence="1" id="KW-0472">Membrane</keyword>
<evidence type="ECO:0000259" key="2">
    <source>
        <dbReference type="Pfam" id="PF02915"/>
    </source>
</evidence>
<dbReference type="Gene3D" id="1.20.1260.10">
    <property type="match status" value="1"/>
</dbReference>
<dbReference type="PANTHER" id="PTHR33531">
    <property type="entry name" value="RUBRERYTHRIN SUBFAMILY"/>
    <property type="match status" value="1"/>
</dbReference>
<dbReference type="OrthoDB" id="32301at2"/>
<dbReference type="Gene3D" id="1.20.5.420">
    <property type="entry name" value="Immunoglobulin FC, subunit C"/>
    <property type="match status" value="1"/>
</dbReference>
<dbReference type="AlphaFoldDB" id="A0A2J7TGC0"/>
<name>A0A2J7TGC0_METSI</name>
<dbReference type="InterPro" id="IPR012347">
    <property type="entry name" value="Ferritin-like"/>
</dbReference>
<dbReference type="SUPFAM" id="SSF47240">
    <property type="entry name" value="Ferritin-like"/>
    <property type="match status" value="1"/>
</dbReference>
<comment type="caution">
    <text evidence="3">The sequence shown here is derived from an EMBL/GenBank/DDBJ whole genome shotgun (WGS) entry which is preliminary data.</text>
</comment>
<dbReference type="EMBL" id="PDZR01000012">
    <property type="protein sequence ID" value="PNG25810.1"/>
    <property type="molecule type" value="Genomic_DNA"/>
</dbReference>
<organism evidence="3 4">
    <name type="scientific">Methylocella silvestris</name>
    <dbReference type="NCBI Taxonomy" id="199596"/>
    <lineage>
        <taxon>Bacteria</taxon>
        <taxon>Pseudomonadati</taxon>
        <taxon>Pseudomonadota</taxon>
        <taxon>Alphaproteobacteria</taxon>
        <taxon>Hyphomicrobiales</taxon>
        <taxon>Beijerinckiaceae</taxon>
        <taxon>Methylocella</taxon>
    </lineage>
</organism>
<dbReference type="RefSeq" id="WP_102843962.1">
    <property type="nucleotide sequence ID" value="NZ_PDZR01000012.1"/>
</dbReference>
<feature type="transmembrane region" description="Helical" evidence="1">
    <location>
        <begin position="302"/>
        <end position="322"/>
    </location>
</feature>
<dbReference type="InterPro" id="IPR003251">
    <property type="entry name" value="Rr_diiron-bd_dom"/>
</dbReference>
<feature type="domain" description="Rubrerythrin diiron-binding" evidence="2">
    <location>
        <begin position="11"/>
        <end position="146"/>
    </location>
</feature>
<keyword evidence="1" id="KW-0812">Transmembrane</keyword>
<dbReference type="GO" id="GO:0016491">
    <property type="term" value="F:oxidoreductase activity"/>
    <property type="evidence" value="ECO:0007669"/>
    <property type="project" value="InterPro"/>
</dbReference>
<feature type="transmembrane region" description="Helical" evidence="1">
    <location>
        <begin position="237"/>
        <end position="257"/>
    </location>
</feature>
<proteinExistence type="predicted"/>
<keyword evidence="1" id="KW-1133">Transmembrane helix</keyword>
<dbReference type="InterPro" id="IPR017040">
    <property type="entry name" value="UCP035918_rubreryth/DUF125"/>
</dbReference>
<dbReference type="PIRSF" id="PIRSF035918">
    <property type="entry name" value="UCP035918_rubreryth_DUF125"/>
    <property type="match status" value="1"/>
</dbReference>
<dbReference type="Pfam" id="PF02915">
    <property type="entry name" value="Rubrerythrin"/>
    <property type="match status" value="1"/>
</dbReference>
<dbReference type="Proteomes" id="UP000236286">
    <property type="component" value="Unassembled WGS sequence"/>
</dbReference>
<feature type="transmembrane region" description="Helical" evidence="1">
    <location>
        <begin position="269"/>
        <end position="290"/>
    </location>
</feature>
<evidence type="ECO:0000256" key="1">
    <source>
        <dbReference type="SAM" id="Phobius"/>
    </source>
</evidence>
<protein>
    <submittedName>
        <fullName evidence="3">Rubrerythrin</fullName>
    </submittedName>
</protein>
<sequence>MTRLSDLTEREILALAIASEEEDNRVYMLFAEQLKERYPATAEMFERMAEVELDHREALSELYKDRFGPIIIPIRKADVVSFVRRPPIWLTGNLSLAAIRHEAEAREAETVKFYARAAERAKDPAVRDLLQRLVRDERSHQEFAVELEQSIAGGPAGAAEAETGRRQFILEYIQPGLVGLMDGSVSTLAPLFAAAFATHNNWQTFLVGLAASLGAGISMGFAEALSDDGELSGRGSPIVRGVVTGAMTTVGGLGHTMPYLVPDAWPNAFWIATSISAAVVFIELWAIAWIRARYMNTPFVKAVLQIVLGGAIVLATGILIGAS</sequence>
<feature type="transmembrane region" description="Helical" evidence="1">
    <location>
        <begin position="202"/>
        <end position="225"/>
    </location>
</feature>
<gene>
    <name evidence="3" type="ORF">CR492_11925</name>
</gene>